<proteinExistence type="predicted"/>
<reference evidence="3" key="1">
    <citation type="submission" date="2016-03" db="EMBL/GenBank/DDBJ databases">
        <authorList>
            <person name="Ploux O."/>
        </authorList>
    </citation>
    <scope>NUCLEOTIDE SEQUENCE</scope>
    <source>
        <tissue evidence="3">Mantle</tissue>
    </source>
</reference>
<feature type="chain" id="PRO_5013481131" description="C-type lectin domain-containing protein" evidence="1">
    <location>
        <begin position="23"/>
        <end position="134"/>
    </location>
</feature>
<name>A0A194ANH8_PINFU</name>
<accession>A0A194ANH8</accession>
<evidence type="ECO:0000256" key="1">
    <source>
        <dbReference type="SAM" id="SignalP"/>
    </source>
</evidence>
<dbReference type="SMART" id="SM00034">
    <property type="entry name" value="CLECT"/>
    <property type="match status" value="1"/>
</dbReference>
<feature type="signal peptide" evidence="1">
    <location>
        <begin position="1"/>
        <end position="22"/>
    </location>
</feature>
<protein>
    <recommendedName>
        <fullName evidence="2">C-type lectin domain-containing protein</fullName>
    </recommendedName>
</protein>
<dbReference type="SUPFAM" id="SSF56436">
    <property type="entry name" value="C-type lectin-like"/>
    <property type="match status" value="1"/>
</dbReference>
<dbReference type="InterPro" id="IPR001304">
    <property type="entry name" value="C-type_lectin-like"/>
</dbReference>
<evidence type="ECO:0000313" key="3">
    <source>
        <dbReference type="EMBL" id="JAS04047.1"/>
    </source>
</evidence>
<dbReference type="InterPro" id="IPR016186">
    <property type="entry name" value="C-type_lectin-like/link_sf"/>
</dbReference>
<organism evidence="3">
    <name type="scientific">Pinctada fucata</name>
    <name type="common">Akoya pearl oyster</name>
    <name type="synonym">Pinctada imbricata fucata</name>
    <dbReference type="NCBI Taxonomy" id="50426"/>
    <lineage>
        <taxon>Eukaryota</taxon>
        <taxon>Metazoa</taxon>
        <taxon>Spiralia</taxon>
        <taxon>Lophotrochozoa</taxon>
        <taxon>Mollusca</taxon>
        <taxon>Bivalvia</taxon>
        <taxon>Autobranchia</taxon>
        <taxon>Pteriomorphia</taxon>
        <taxon>Pterioida</taxon>
        <taxon>Pterioidea</taxon>
        <taxon>Pteriidae</taxon>
        <taxon>Pinctada</taxon>
    </lineage>
</organism>
<keyword evidence="1" id="KW-0732">Signal</keyword>
<dbReference type="Gene3D" id="3.10.100.10">
    <property type="entry name" value="Mannose-Binding Protein A, subunit A"/>
    <property type="match status" value="1"/>
</dbReference>
<feature type="non-terminal residue" evidence="3">
    <location>
        <position position="134"/>
    </location>
</feature>
<dbReference type="InterPro" id="IPR016187">
    <property type="entry name" value="CTDL_fold"/>
</dbReference>
<sequence>MFSYNAPLYSLLTIYISSSVFCQIVDTQCRHGWIRNGTSCYLFVDTTETWSSAQAHCKSVHESYLAEITSQEENDFIKMHLMQLHGKSEKNDRIYWIGGSDFEFEGEWRWSASDEIVEYTDWQPGQPDDFHQQE</sequence>
<dbReference type="CDD" id="cd00037">
    <property type="entry name" value="CLECT"/>
    <property type="match status" value="1"/>
</dbReference>
<dbReference type="AlphaFoldDB" id="A0A194ANH8"/>
<dbReference type="EMBL" id="GELH01000226">
    <property type="protein sequence ID" value="JAS04046.1"/>
    <property type="molecule type" value="Transcribed_RNA"/>
</dbReference>
<dbReference type="PROSITE" id="PS50041">
    <property type="entry name" value="C_TYPE_LECTIN_2"/>
    <property type="match status" value="1"/>
</dbReference>
<evidence type="ECO:0000259" key="2">
    <source>
        <dbReference type="PROSITE" id="PS50041"/>
    </source>
</evidence>
<dbReference type="PANTHER" id="PTHR22803">
    <property type="entry name" value="MANNOSE, PHOSPHOLIPASE, LECTIN RECEPTOR RELATED"/>
    <property type="match status" value="1"/>
</dbReference>
<dbReference type="Pfam" id="PF00059">
    <property type="entry name" value="Lectin_C"/>
    <property type="match status" value="1"/>
</dbReference>
<feature type="domain" description="C-type lectin" evidence="2">
    <location>
        <begin position="36"/>
        <end position="134"/>
    </location>
</feature>
<dbReference type="EMBL" id="GELH01000225">
    <property type="protein sequence ID" value="JAS04047.1"/>
    <property type="molecule type" value="Transcribed_RNA"/>
</dbReference>
<dbReference type="InterPro" id="IPR050111">
    <property type="entry name" value="C-type_lectin/snaclec_domain"/>
</dbReference>